<name>A0A0F6WE78_9CAUD</name>
<proteinExistence type="predicted"/>
<sequence>MTTKHDGRDLPYTLDEADANISETLNRPAGFAETVQKLADVKAVSKTLKDRREQVWKQVKGLSDGKNVRAVRSGAPGGGWVLRPITSPRSATRKAYSAAVKAAEPELWRRCLVPRRVITVAAPKDYESSGLDVKLPALPNRGASPEALIRMYKSKLYTDQLRELGLMEDDAKLALDKIAAEIGWEGEQYRFTDGWRVQLVQETFDGERLRQIDPAAWDRLSEVVETGGVTKLTLSEYDNAVANGWVDLDEIDEIDGD</sequence>
<accession>A0A0F6WE78</accession>
<protein>
    <submittedName>
        <fullName evidence="1">Uncharacterized protein</fullName>
    </submittedName>
</protein>
<evidence type="ECO:0000313" key="1">
    <source>
        <dbReference type="EMBL" id="AKF14635.1"/>
    </source>
</evidence>
<gene>
    <name evidence="1" type="primary">66</name>
    <name evidence="1" type="ORF">SEA_BAEE_66</name>
</gene>
<keyword evidence="2" id="KW-1185">Reference proteome</keyword>
<dbReference type="Proteomes" id="UP000204054">
    <property type="component" value="Segment"/>
</dbReference>
<evidence type="ECO:0000313" key="2">
    <source>
        <dbReference type="Proteomes" id="UP000204054"/>
    </source>
</evidence>
<organism evidence="1 2">
    <name type="scientific">Mycobacterium phage Baee</name>
    <dbReference type="NCBI Taxonomy" id="1647306"/>
    <lineage>
        <taxon>Viruses</taxon>
        <taxon>Duplodnaviria</taxon>
        <taxon>Heunggongvirae</taxon>
        <taxon>Uroviricota</taxon>
        <taxon>Caudoviricetes</taxon>
        <taxon>Bclasvirinae</taxon>
        <taxon>Acadianvirus</taxon>
        <taxon>Acadianvirus baee</taxon>
    </lineage>
</organism>
<dbReference type="KEGG" id="vg:26586424"/>
<dbReference type="GeneID" id="26586424"/>
<dbReference type="RefSeq" id="YP_009193521.1">
    <property type="nucleotide sequence ID" value="NC_028742.1"/>
</dbReference>
<dbReference type="OrthoDB" id="11072at10239"/>
<dbReference type="EMBL" id="KR080199">
    <property type="protein sequence ID" value="AKF14635.1"/>
    <property type="molecule type" value="Genomic_DNA"/>
</dbReference>
<reference evidence="1 2" key="1">
    <citation type="journal article" date="2015" name="Genome Announc.">
        <title>Genome Sequences of Mycobacteriophages AlanGrant, Baee, Corofin, OrangeOswald, and Vincenzo, New Members of Cluster B.</title>
        <authorList>
            <person name="Pope W.H."/>
            <person name="Carbonara M.E."/>
            <person name="Cioffi H.M."/>
            <person name="Cruz T."/>
            <person name="Dang B.Q."/>
            <person name="Doyle A.N."/>
            <person name="Fan O.H."/>
            <person name="Gallagher M."/>
            <person name="Gentile G.M."/>
            <person name="German B.A."/>
            <person name="Farrell M.E."/>
            <person name="Gerwig M."/>
            <person name="Hunter K.L."/>
            <person name="Lefever V.E."/>
            <person name="Marfisi N.A."/>
            <person name="McDonnell J.E."/>
            <person name="Monga J.K."/>
            <person name="Quiroz K.G."/>
            <person name="Pong A.C."/>
            <person name="Rimple P.A."/>
            <person name="Situ M."/>
            <person name="Sohnen P.C."/>
            <person name="Stockinger A.N."/>
            <person name="Thompson P.K."/>
            <person name="Torchio N.M."/>
            <person name="Toner C.L."/>
            <person name="Ulbrich M.C."/>
            <person name="Vohra N.I."/>
            <person name="Zakir A."/>
            <person name="Adkins N.L."/>
            <person name="Brown B.R."/>
            <person name="Churilla B.M."/>
            <person name="Kramer Z.J."/>
            <person name="Lapin J.S."/>
            <person name="Montgomery M.T."/>
            <person name="Prout A.K."/>
            <person name="Grubb S.R."/>
            <person name="Warner M.H."/>
            <person name="Bowman C.A."/>
            <person name="Russell D.A."/>
            <person name="Hatfull G.F."/>
        </authorList>
    </citation>
    <scope>NUCLEOTIDE SEQUENCE [LARGE SCALE GENOMIC DNA]</scope>
</reference>